<dbReference type="SUPFAM" id="SSF52540">
    <property type="entry name" value="P-loop containing nucleoside triphosphate hydrolases"/>
    <property type="match status" value="3"/>
</dbReference>
<dbReference type="FunFam" id="3.40.50.300:FF:000536">
    <property type="entry name" value="GTPase IMAP family member 8"/>
    <property type="match status" value="3"/>
</dbReference>
<dbReference type="PANTHER" id="PTHR10903:SF73">
    <property type="entry name" value="GTPASE IMAP FAMILY MEMBER 8"/>
    <property type="match status" value="1"/>
</dbReference>
<comment type="subcellular location">
    <subcellularLocation>
        <location evidence="3">Cytoplasm</location>
        <location evidence="3">Cytosol</location>
    </subcellularLocation>
    <subcellularLocation>
        <location evidence="2">Endoplasmic reticulum</location>
    </subcellularLocation>
    <subcellularLocation>
        <location evidence="4">Golgi apparatus</location>
    </subcellularLocation>
    <subcellularLocation>
        <location evidence="1">Mitochondrion</location>
    </subcellularLocation>
</comment>
<evidence type="ECO:0000256" key="11">
    <source>
        <dbReference type="ARBA" id="ARBA00023128"/>
    </source>
</evidence>
<dbReference type="EMBL" id="LWLT01000003">
    <property type="status" value="NOT_ANNOTATED_CDS"/>
    <property type="molecule type" value="Genomic_DNA"/>
</dbReference>
<dbReference type="GO" id="GO:0005794">
    <property type="term" value="C:Golgi apparatus"/>
    <property type="evidence" value="ECO:0007669"/>
    <property type="project" value="UniProtKB-SubCell"/>
</dbReference>
<dbReference type="GeneID" id="102187124"/>
<evidence type="ECO:0000256" key="15">
    <source>
        <dbReference type="ARBA" id="ARBA00077278"/>
    </source>
</evidence>
<proteinExistence type="inferred from homology"/>
<dbReference type="RefSeq" id="XP_017902222.1">
    <property type="nucleotide sequence ID" value="XM_018046733.1"/>
</dbReference>
<accession>A0A452FKD4</accession>
<name>A0A452FKD4_CAPHI</name>
<evidence type="ECO:0000256" key="6">
    <source>
        <dbReference type="ARBA" id="ARBA00022490"/>
    </source>
</evidence>
<dbReference type="PANTHER" id="PTHR10903">
    <property type="entry name" value="GTPASE, IMAP FAMILY MEMBER-RELATED"/>
    <property type="match status" value="1"/>
</dbReference>
<reference evidence="19" key="3">
    <citation type="submission" date="2025-09" db="UniProtKB">
        <authorList>
            <consortium name="Ensembl"/>
        </authorList>
    </citation>
    <scope>IDENTIFICATION</scope>
</reference>
<dbReference type="STRING" id="9925.ENSCHIP00000024611"/>
<dbReference type="OrthoDB" id="8954335at2759"/>
<dbReference type="GO" id="GO:0005525">
    <property type="term" value="F:GTP binding"/>
    <property type="evidence" value="ECO:0007669"/>
    <property type="project" value="UniProtKB-KW"/>
</dbReference>
<keyword evidence="12" id="KW-0342">GTP-binding</keyword>
<dbReference type="Proteomes" id="UP000291000">
    <property type="component" value="Chromosome 4"/>
</dbReference>
<dbReference type="GO" id="GO:0005739">
    <property type="term" value="C:mitochondrion"/>
    <property type="evidence" value="ECO:0007669"/>
    <property type="project" value="UniProtKB-SubCell"/>
</dbReference>
<evidence type="ECO:0000256" key="3">
    <source>
        <dbReference type="ARBA" id="ARBA00004514"/>
    </source>
</evidence>
<reference evidence="19 20" key="1">
    <citation type="submission" date="2016-04" db="EMBL/GenBank/DDBJ databases">
        <title>Polished mammalian reference genomes with single-molecule sequencing and chromosome conformation capture applied to the Capra hircus genome.</title>
        <authorList>
            <person name="Bickhart D.M."/>
            <person name="Koren S."/>
            <person name="Rosen B."/>
            <person name="Hastie A."/>
            <person name="Liachko I."/>
            <person name="Sullivan S.T."/>
            <person name="Burton J."/>
            <person name="Sayre B.L."/>
            <person name="Huson H.J."/>
            <person name="Lee J."/>
            <person name="Lam E."/>
            <person name="Kelley C.M."/>
            <person name="Hutchison J.L."/>
            <person name="Zhou Y."/>
            <person name="Sun J."/>
            <person name="Crisa A."/>
            <person name="Schwartz J.C."/>
            <person name="Hammond J.A."/>
            <person name="Schroeder S.G."/>
            <person name="Liu G.E."/>
            <person name="Dunham M."/>
            <person name="Shendure J."/>
            <person name="Sonstegard T.S."/>
            <person name="Phillippy A.M."/>
            <person name="Van Tassell C.P."/>
            <person name="Smith T.P."/>
        </authorList>
    </citation>
    <scope>NUCLEOTIDE SEQUENCE [LARGE SCALE GENOMIC DNA]</scope>
</reference>
<keyword evidence="11" id="KW-0496">Mitochondrion</keyword>
<dbReference type="KEGG" id="chx:102187124"/>
<dbReference type="PROSITE" id="PS51720">
    <property type="entry name" value="G_AIG1"/>
    <property type="match status" value="3"/>
</dbReference>
<dbReference type="InterPro" id="IPR027417">
    <property type="entry name" value="P-loop_NTPase"/>
</dbReference>
<dbReference type="AlphaFoldDB" id="A0A452FKD4"/>
<evidence type="ECO:0000256" key="7">
    <source>
        <dbReference type="ARBA" id="ARBA00022737"/>
    </source>
</evidence>
<dbReference type="OMA" id="HMIDAMV"/>
<gene>
    <name evidence="19" type="primary">LOC102187124</name>
</gene>
<dbReference type="Pfam" id="PF04548">
    <property type="entry name" value="AIG1"/>
    <property type="match status" value="3"/>
</dbReference>
<dbReference type="Bgee" id="ENSCHIG00000021733">
    <property type="expression patterns" value="Expressed in spleen and 12 other cell types or tissues"/>
</dbReference>
<comment type="similarity">
    <text evidence="5">Belongs to the TRAFAC class TrmE-Era-EngA-EngB-Septin-like GTPase superfamily. AIG1/Toc34/Toc159-like paraseptin GTPase family. IAN subfamily.</text>
</comment>
<feature type="domain" description="AIG1-type G" evidence="18">
    <location>
        <begin position="1"/>
        <end position="189"/>
    </location>
</feature>
<dbReference type="GO" id="GO:0005829">
    <property type="term" value="C:cytosol"/>
    <property type="evidence" value="ECO:0007669"/>
    <property type="project" value="UniProtKB-SubCell"/>
</dbReference>
<evidence type="ECO:0000256" key="9">
    <source>
        <dbReference type="ARBA" id="ARBA00022824"/>
    </source>
</evidence>
<keyword evidence="16" id="KW-0175">Coiled coil</keyword>
<evidence type="ECO:0000256" key="4">
    <source>
        <dbReference type="ARBA" id="ARBA00004555"/>
    </source>
</evidence>
<evidence type="ECO:0000256" key="10">
    <source>
        <dbReference type="ARBA" id="ARBA00023034"/>
    </source>
</evidence>
<dbReference type="CDD" id="cd01852">
    <property type="entry name" value="AIG1"/>
    <property type="match status" value="2"/>
</dbReference>
<evidence type="ECO:0000313" key="20">
    <source>
        <dbReference type="Proteomes" id="UP000291000"/>
    </source>
</evidence>
<protein>
    <recommendedName>
        <fullName evidence="14">GTPase IMAP family member 8</fullName>
    </recommendedName>
    <alternativeName>
        <fullName evidence="15">Immune-associated nucleotide-binding protein 9</fullName>
    </alternativeName>
</protein>
<reference evidence="19" key="2">
    <citation type="submission" date="2025-08" db="UniProtKB">
        <authorList>
            <consortium name="Ensembl"/>
        </authorList>
    </citation>
    <scope>IDENTIFICATION</scope>
</reference>
<feature type="region of interest" description="Disordered" evidence="17">
    <location>
        <begin position="185"/>
        <end position="228"/>
    </location>
</feature>
<dbReference type="GeneTree" id="ENSGT00940000162462"/>
<feature type="compositionally biased region" description="Basic and acidic residues" evidence="17">
    <location>
        <begin position="204"/>
        <end position="223"/>
    </location>
</feature>
<keyword evidence="20" id="KW-1185">Reference proteome</keyword>
<dbReference type="Ensembl" id="ENSCHIT00000032471.1">
    <property type="protein sequence ID" value="ENSCHIP00000024611.1"/>
    <property type="gene ID" value="ENSCHIG00000021733.1"/>
</dbReference>
<evidence type="ECO:0000256" key="8">
    <source>
        <dbReference type="ARBA" id="ARBA00022741"/>
    </source>
</evidence>
<evidence type="ECO:0000259" key="18">
    <source>
        <dbReference type="PROSITE" id="PS51720"/>
    </source>
</evidence>
<dbReference type="InterPro" id="IPR006703">
    <property type="entry name" value="G_AIG1"/>
</dbReference>
<dbReference type="Gene3D" id="3.40.50.300">
    <property type="entry name" value="P-loop containing nucleotide triphosphate hydrolases"/>
    <property type="match status" value="3"/>
</dbReference>
<dbReference type="InterPro" id="IPR045058">
    <property type="entry name" value="GIMA/IAN/Toc"/>
</dbReference>
<evidence type="ECO:0000256" key="1">
    <source>
        <dbReference type="ARBA" id="ARBA00004173"/>
    </source>
</evidence>
<sequence length="649" mass="73684">MEVRLLLLGKHGAGKSATGNSILGKAVFESRFSEQPVTRSCQRGSGVTQGREVLVIDTPDIFSSDNIKRCLELSAPSLHAVLLVIPLGNYTVEDRQTAEHIQNVFEEKARRHTIIIFTRKDEEGSLEDYVKNNTSIWDLVQRSSGQYCTFNNKASKDEQEAQVKELLCKVEDLVENEGPYAVNLRDEDSRFQDSVNEDTSQHIMNEDTSQRKDHPHGSGEQHQHMIGWEPSPRLPALKVLLVGKRGVGKSTVGNSLLGKRVFETRFSEEPVTWRCMSESRIWRERQVLIIDTPDISSSKDIEQDLVNNTFPGPHAFLLVTPLGSFNEKDDMVLSTIRCIFGDKFIEYMIVLLTRKEDLENQDLEKFLARSKRLEELINKCKNRYSLSNYRAREEEKQCQVDKLLQEIVSMVQQNGDKPCTFREKEPLCIILVGKSGTGKSATGNTILGSPEFHSQLKAQPVTTSFQEGWRTWKGQDVVVVDTPPLFQESRAEGDLSQLEKAVKDCRSYYKEGSTVLVVVLQLGQITTWDKKAVVDLEHIFGAEVMKYMIVLFTRKEDLETGNLDDYVNNTDNKYLKSIIEKCKGRYCAFNNKETGQAREDQAAELLTMASEVIKGSGQHKHPHTWDVGKIMKNIQEKPSKLLSTLKERF</sequence>
<keyword evidence="7" id="KW-0677">Repeat</keyword>
<keyword evidence="9" id="KW-0256">Endoplasmic reticulum</keyword>
<evidence type="ECO:0000313" key="19">
    <source>
        <dbReference type="Ensembl" id="ENSCHIP00000024611.1"/>
    </source>
</evidence>
<organism evidence="19 20">
    <name type="scientific">Capra hircus</name>
    <name type="common">Goat</name>
    <dbReference type="NCBI Taxonomy" id="9925"/>
    <lineage>
        <taxon>Eukaryota</taxon>
        <taxon>Metazoa</taxon>
        <taxon>Chordata</taxon>
        <taxon>Craniata</taxon>
        <taxon>Vertebrata</taxon>
        <taxon>Euteleostomi</taxon>
        <taxon>Mammalia</taxon>
        <taxon>Eutheria</taxon>
        <taxon>Laurasiatheria</taxon>
        <taxon>Artiodactyla</taxon>
        <taxon>Ruminantia</taxon>
        <taxon>Pecora</taxon>
        <taxon>Bovidae</taxon>
        <taxon>Caprinae</taxon>
        <taxon>Capra</taxon>
    </lineage>
</organism>
<keyword evidence="8" id="KW-0547">Nucleotide-binding</keyword>
<comment type="function">
    <text evidence="13">Exerts an anti-apoptotic effect in the immune system and is involved in responses to infections.</text>
</comment>
<evidence type="ECO:0000256" key="5">
    <source>
        <dbReference type="ARBA" id="ARBA00008535"/>
    </source>
</evidence>
<evidence type="ECO:0000256" key="12">
    <source>
        <dbReference type="ARBA" id="ARBA00023134"/>
    </source>
</evidence>
<evidence type="ECO:0000256" key="2">
    <source>
        <dbReference type="ARBA" id="ARBA00004240"/>
    </source>
</evidence>
<keyword evidence="6" id="KW-0963">Cytoplasm</keyword>
<evidence type="ECO:0000256" key="16">
    <source>
        <dbReference type="SAM" id="Coils"/>
    </source>
</evidence>
<feature type="coiled-coil region" evidence="16">
    <location>
        <begin position="363"/>
        <end position="406"/>
    </location>
</feature>
<feature type="domain" description="AIG1-type G" evidence="18">
    <location>
        <begin position="424"/>
        <end position="632"/>
    </location>
</feature>
<keyword evidence="10" id="KW-0333">Golgi apparatus</keyword>
<evidence type="ECO:0000256" key="17">
    <source>
        <dbReference type="SAM" id="MobiDB-lite"/>
    </source>
</evidence>
<feature type="domain" description="AIG1-type G" evidence="18">
    <location>
        <begin position="234"/>
        <end position="423"/>
    </location>
</feature>
<feature type="compositionally biased region" description="Polar residues" evidence="17">
    <location>
        <begin position="192"/>
        <end position="203"/>
    </location>
</feature>
<evidence type="ECO:0000256" key="14">
    <source>
        <dbReference type="ARBA" id="ARBA00073539"/>
    </source>
</evidence>
<dbReference type="GO" id="GO:0005783">
    <property type="term" value="C:endoplasmic reticulum"/>
    <property type="evidence" value="ECO:0007669"/>
    <property type="project" value="UniProtKB-SubCell"/>
</dbReference>
<evidence type="ECO:0000256" key="13">
    <source>
        <dbReference type="ARBA" id="ARBA00056809"/>
    </source>
</evidence>